<evidence type="ECO:0000313" key="2">
    <source>
        <dbReference type="EMBL" id="GBO37716.1"/>
    </source>
</evidence>
<keyword evidence="3" id="KW-1185">Reference proteome</keyword>
<accession>A0A4Y2WM05</accession>
<organism evidence="2 3">
    <name type="scientific">Araneus ventricosus</name>
    <name type="common">Orbweaver spider</name>
    <name type="synonym">Epeira ventricosa</name>
    <dbReference type="NCBI Taxonomy" id="182803"/>
    <lineage>
        <taxon>Eukaryota</taxon>
        <taxon>Metazoa</taxon>
        <taxon>Ecdysozoa</taxon>
        <taxon>Arthropoda</taxon>
        <taxon>Chelicerata</taxon>
        <taxon>Arachnida</taxon>
        <taxon>Araneae</taxon>
        <taxon>Araneomorphae</taxon>
        <taxon>Entelegynae</taxon>
        <taxon>Araneoidea</taxon>
        <taxon>Araneidae</taxon>
        <taxon>Araneus</taxon>
    </lineage>
</organism>
<dbReference type="AlphaFoldDB" id="A0A4Y2WM05"/>
<feature type="compositionally biased region" description="Basic and acidic residues" evidence="1">
    <location>
        <begin position="174"/>
        <end position="190"/>
    </location>
</feature>
<name>A0A4Y2WM05_ARAVE</name>
<gene>
    <name evidence="2" type="ORF">AVEN_149965_1</name>
</gene>
<protein>
    <submittedName>
        <fullName evidence="2">Uncharacterized protein</fullName>
    </submittedName>
</protein>
<dbReference type="EMBL" id="BGPR01062249">
    <property type="protein sequence ID" value="GBO37716.1"/>
    <property type="molecule type" value="Genomic_DNA"/>
</dbReference>
<dbReference type="Proteomes" id="UP000499080">
    <property type="component" value="Unassembled WGS sequence"/>
</dbReference>
<sequence length="222" mass="24359">MLGSFTSLPSLIWSGWEFRSGLGNTCKMDGGSPCGLYTSITRESQRDRIVVSGFFSFVRKTGAYRVMCTFTGGGTTDNIQPLLIQCDQEVISGTLDSYNAPSPRGHSAAVLVKTKRSRDPAVMTLGTHQCTLTIRPGRHARLLRWGYMYCPRKLKTVERRATASLGSSPTLPSRAEKTSKLKGGKMEGGQRPRKCLRGFVHYDKKMCLMGGLEVGAGLRTKL</sequence>
<comment type="caution">
    <text evidence="2">The sequence shown here is derived from an EMBL/GenBank/DDBJ whole genome shotgun (WGS) entry which is preliminary data.</text>
</comment>
<evidence type="ECO:0000256" key="1">
    <source>
        <dbReference type="SAM" id="MobiDB-lite"/>
    </source>
</evidence>
<reference evidence="2 3" key="1">
    <citation type="journal article" date="2019" name="Sci. Rep.">
        <title>Orb-weaving spider Araneus ventricosus genome elucidates the spidroin gene catalogue.</title>
        <authorList>
            <person name="Kono N."/>
            <person name="Nakamura H."/>
            <person name="Ohtoshi R."/>
            <person name="Moran D.A.P."/>
            <person name="Shinohara A."/>
            <person name="Yoshida Y."/>
            <person name="Fujiwara M."/>
            <person name="Mori M."/>
            <person name="Tomita M."/>
            <person name="Arakawa K."/>
        </authorList>
    </citation>
    <scope>NUCLEOTIDE SEQUENCE [LARGE SCALE GENOMIC DNA]</scope>
</reference>
<evidence type="ECO:0000313" key="3">
    <source>
        <dbReference type="Proteomes" id="UP000499080"/>
    </source>
</evidence>
<proteinExistence type="predicted"/>
<feature type="region of interest" description="Disordered" evidence="1">
    <location>
        <begin position="161"/>
        <end position="191"/>
    </location>
</feature>